<comment type="catalytic activity">
    <reaction evidence="11">
        <text>D-glycero-beta-D-manno-heptose 7-phosphate + ATP = D-glycero-beta-D-manno-heptose 1,7-bisphosphate + ADP + H(+)</text>
        <dbReference type="Rhea" id="RHEA:27473"/>
        <dbReference type="ChEBI" id="CHEBI:15378"/>
        <dbReference type="ChEBI" id="CHEBI:30616"/>
        <dbReference type="ChEBI" id="CHEBI:60204"/>
        <dbReference type="ChEBI" id="CHEBI:60208"/>
        <dbReference type="ChEBI" id="CHEBI:456216"/>
        <dbReference type="EC" id="2.7.1.167"/>
    </reaction>
</comment>
<feature type="region of interest" description="Cytidylyltransferase" evidence="11">
    <location>
        <begin position="366"/>
        <end position="496"/>
    </location>
</feature>
<dbReference type="GO" id="GO:0033785">
    <property type="term" value="F:heptose 7-phosphate kinase activity"/>
    <property type="evidence" value="ECO:0007669"/>
    <property type="project" value="UniProtKB-UniRule"/>
</dbReference>
<comment type="function">
    <text evidence="1 11">Catalyzes the phosphorylation of D-glycero-D-manno-heptose 7-phosphate at the C-1 position to selectively form D-glycero-beta-D-manno-heptose-1,7-bisphosphate.</text>
</comment>
<keyword evidence="15" id="KW-1185">Reference proteome</keyword>
<evidence type="ECO:0000256" key="4">
    <source>
        <dbReference type="ARBA" id="ARBA00022695"/>
    </source>
</evidence>
<feature type="domain" description="Carbohydrate kinase PfkB" evidence="12">
    <location>
        <begin position="27"/>
        <end position="324"/>
    </location>
</feature>
<dbReference type="NCBIfam" id="TIGR00125">
    <property type="entry name" value="cyt_tran_rel"/>
    <property type="match status" value="1"/>
</dbReference>
<feature type="active site" evidence="11">
    <location>
        <position position="284"/>
    </location>
</feature>
<evidence type="ECO:0000313" key="15">
    <source>
        <dbReference type="Proteomes" id="UP000287447"/>
    </source>
</evidence>
<dbReference type="EC" id="2.7.1.167" evidence="11"/>
<keyword evidence="7 11" id="KW-0067">ATP-binding</keyword>
<dbReference type="GO" id="GO:0097171">
    <property type="term" value="P:ADP-L-glycero-beta-D-manno-heptose biosynthetic process"/>
    <property type="evidence" value="ECO:0007669"/>
    <property type="project" value="UniProtKB-UniPathway"/>
</dbReference>
<comment type="function">
    <text evidence="2 11">Catalyzes the ADP transfer from ATP to D-glycero-beta-D-manno-heptose 1-phosphate, yielding ADP-D-glycero-beta-D-manno-heptose.</text>
</comment>
<dbReference type="Gene3D" id="3.40.50.620">
    <property type="entry name" value="HUPs"/>
    <property type="match status" value="1"/>
</dbReference>
<protein>
    <recommendedName>
        <fullName evidence="11">Bifunctional protein HldE</fullName>
    </recommendedName>
    <domain>
        <recommendedName>
            <fullName evidence="11">D-beta-D-heptose 7-phosphate kinase</fullName>
            <ecNumber evidence="11">2.7.1.167</ecNumber>
        </recommendedName>
        <alternativeName>
            <fullName evidence="11">D-beta-D-heptose 7-phosphotransferase</fullName>
        </alternativeName>
        <alternativeName>
            <fullName evidence="11">D-glycero-beta-D-manno-heptose-7-phosphate kinase</fullName>
        </alternativeName>
    </domain>
    <domain>
        <recommendedName>
            <fullName evidence="11">D-beta-D-heptose 1-phosphate adenylyltransferase</fullName>
            <ecNumber evidence="11">2.7.7.70</ecNumber>
        </recommendedName>
        <alternativeName>
            <fullName evidence="11">D-glycero-beta-D-manno-heptose 1-phosphate adenylyltransferase</fullName>
        </alternativeName>
    </domain>
</protein>
<keyword evidence="4 11" id="KW-0548">Nucleotidyltransferase</keyword>
<accession>A0A3S2W8V3</accession>
<feature type="domain" description="Cytidyltransferase-like" evidence="13">
    <location>
        <begin position="366"/>
        <end position="461"/>
    </location>
</feature>
<dbReference type="PANTHER" id="PTHR46969">
    <property type="entry name" value="BIFUNCTIONAL PROTEIN HLDE"/>
    <property type="match status" value="1"/>
</dbReference>
<organism evidence="14 15">
    <name type="scientific">Hwanghaeella grinnelliae</name>
    <dbReference type="NCBI Taxonomy" id="2500179"/>
    <lineage>
        <taxon>Bacteria</taxon>
        <taxon>Pseudomonadati</taxon>
        <taxon>Pseudomonadota</taxon>
        <taxon>Alphaproteobacteria</taxon>
        <taxon>Rhodospirillales</taxon>
        <taxon>Rhodospirillaceae</taxon>
        <taxon>Hwanghaeella</taxon>
    </lineage>
</organism>
<dbReference type="InterPro" id="IPR004821">
    <property type="entry name" value="Cyt_trans-like"/>
</dbReference>
<sequence length="496" mass="50979">MTQEKSLKSAPLGDDPVRAIEGLTHATVLVIGDVMLDRFVHGAVDRISPEAPIPVLSVKGRSTVPGGAGNVVCNLAAVGAKSVLVSVTGDDAAADELGSLLGDKPGLALTLIRDNTRPTSVKTRFLAGGQQLLRADEETNGSLDGETEASVIAAIDMALSRCGAIVLSDYGKGVLTEGIIAAVVDRAGKAGIPVLVDPKGRDYARYAGADLLTPNRAELSLATGMPMATDAEVVAACETAIRDFGVAGILATRSEKGMTLAGPAGVLHIPAQAREVFDVVGAGDTVIALMAAALASGLDSGSAARLANLGGSVVVGKTGTAVARPEELVAAAHGAAWLEGERKVHTLASMTDLVGLWRRQGKSVGFTNGCFDLLHPGHVHLLQQAREQCDRLVVGLNSDESVARLKGPERPVNSETARATVLASLASVDAVVVFGEDTPLDLIRALKPDVLVKGQDYTVETVVGAEDVQSWGGQVFLAGLLDGHSTTGTVKKLRGS</sequence>
<dbReference type="Pfam" id="PF01467">
    <property type="entry name" value="CTP_transf_like"/>
    <property type="match status" value="1"/>
</dbReference>
<evidence type="ECO:0000256" key="2">
    <source>
        <dbReference type="ARBA" id="ARBA00003753"/>
    </source>
</evidence>
<comment type="similarity">
    <text evidence="11">In the N-terminal section; belongs to the carbohydrate kinase PfkB family.</text>
</comment>
<feature type="binding site" evidence="11">
    <location>
        <begin position="215"/>
        <end position="218"/>
    </location>
    <ligand>
        <name>ATP</name>
        <dbReference type="ChEBI" id="CHEBI:30616"/>
    </ligand>
</feature>
<evidence type="ECO:0000256" key="10">
    <source>
        <dbReference type="ARBA" id="ARBA00047428"/>
    </source>
</evidence>
<feature type="region of interest" description="Ribokinase" evidence="11">
    <location>
        <begin position="1"/>
        <end position="338"/>
    </location>
</feature>
<reference evidence="15" key="1">
    <citation type="submission" date="2019-01" db="EMBL/GenBank/DDBJ databases">
        <title>Gri0909 isolated from a small marine red alga.</title>
        <authorList>
            <person name="Kim J."/>
            <person name="Jeong S.E."/>
            <person name="Jeon C.O."/>
        </authorList>
    </citation>
    <scope>NUCLEOTIDE SEQUENCE [LARGE SCALE GENOMIC DNA]</scope>
    <source>
        <strain evidence="15">Gri0909</strain>
    </source>
</reference>
<evidence type="ECO:0000259" key="12">
    <source>
        <dbReference type="Pfam" id="PF00294"/>
    </source>
</evidence>
<dbReference type="InterPro" id="IPR014729">
    <property type="entry name" value="Rossmann-like_a/b/a_fold"/>
</dbReference>
<comment type="pathway">
    <text evidence="11">Nucleotide-sugar biosynthesis; ADP-L-glycero-beta-D-manno-heptose biosynthesis; ADP-L-glycero-beta-D-manno-heptose from D-glycero-beta-D-manno-heptose 7-phosphate: step 3/4.</text>
</comment>
<evidence type="ECO:0000259" key="13">
    <source>
        <dbReference type="Pfam" id="PF01467"/>
    </source>
</evidence>
<dbReference type="GO" id="GO:0005829">
    <property type="term" value="C:cytosol"/>
    <property type="evidence" value="ECO:0007669"/>
    <property type="project" value="TreeGrafter"/>
</dbReference>
<keyword evidence="9 11" id="KW-0119">Carbohydrate metabolism</keyword>
<dbReference type="InterPro" id="IPR011611">
    <property type="entry name" value="PfkB_dom"/>
</dbReference>
<evidence type="ECO:0000256" key="9">
    <source>
        <dbReference type="ARBA" id="ARBA00023277"/>
    </source>
</evidence>
<dbReference type="Pfam" id="PF00294">
    <property type="entry name" value="PfkB"/>
    <property type="match status" value="1"/>
</dbReference>
<dbReference type="InterPro" id="IPR023030">
    <property type="entry name" value="Bifunc_HldE"/>
</dbReference>
<keyword evidence="6 11" id="KW-0418">Kinase</keyword>
<evidence type="ECO:0000256" key="6">
    <source>
        <dbReference type="ARBA" id="ARBA00022777"/>
    </source>
</evidence>
<evidence type="ECO:0000313" key="14">
    <source>
        <dbReference type="EMBL" id="RVU36052.1"/>
    </source>
</evidence>
<evidence type="ECO:0000256" key="11">
    <source>
        <dbReference type="HAMAP-Rule" id="MF_01603"/>
    </source>
</evidence>
<comment type="caution">
    <text evidence="14">The sequence shown here is derived from an EMBL/GenBank/DDBJ whole genome shotgun (WGS) entry which is preliminary data.</text>
</comment>
<dbReference type="SUPFAM" id="SSF53613">
    <property type="entry name" value="Ribokinase-like"/>
    <property type="match status" value="1"/>
</dbReference>
<dbReference type="InterPro" id="IPR011913">
    <property type="entry name" value="RfaE_dom_I"/>
</dbReference>
<comment type="similarity">
    <text evidence="11">In the C-terminal section; belongs to the cytidylyltransferase family.</text>
</comment>
<dbReference type="HAMAP" id="MF_01603">
    <property type="entry name" value="HldE"/>
    <property type="match status" value="1"/>
</dbReference>
<keyword evidence="3 11" id="KW-0808">Transferase</keyword>
<dbReference type="PANTHER" id="PTHR46969:SF1">
    <property type="entry name" value="BIFUNCTIONAL PROTEIN HLDE"/>
    <property type="match status" value="1"/>
</dbReference>
<dbReference type="EC" id="2.7.7.70" evidence="11"/>
<dbReference type="CDD" id="cd01172">
    <property type="entry name" value="RfaE_like"/>
    <property type="match status" value="1"/>
</dbReference>
<dbReference type="FunFam" id="3.40.1190.20:FF:000002">
    <property type="entry name" value="Bifunctional protein HldE"/>
    <property type="match status" value="1"/>
</dbReference>
<comment type="pathway">
    <text evidence="11">Nucleotide-sugar biosynthesis; ADP-L-glycero-beta-D-manno-heptose biosynthesis; ADP-L-glycero-beta-D-manno-heptose from D-glycero-beta-D-manno-heptose 7-phosphate: step 1/4.</text>
</comment>
<evidence type="ECO:0000256" key="3">
    <source>
        <dbReference type="ARBA" id="ARBA00022679"/>
    </source>
</evidence>
<evidence type="ECO:0000256" key="5">
    <source>
        <dbReference type="ARBA" id="ARBA00022741"/>
    </source>
</evidence>
<keyword evidence="5 11" id="KW-0547">Nucleotide-binding</keyword>
<evidence type="ECO:0000256" key="7">
    <source>
        <dbReference type="ARBA" id="ARBA00022840"/>
    </source>
</evidence>
<dbReference type="GO" id="GO:0005524">
    <property type="term" value="F:ATP binding"/>
    <property type="evidence" value="ECO:0007669"/>
    <property type="project" value="UniProtKB-UniRule"/>
</dbReference>
<dbReference type="GO" id="GO:0016773">
    <property type="term" value="F:phosphotransferase activity, alcohol group as acceptor"/>
    <property type="evidence" value="ECO:0007669"/>
    <property type="project" value="InterPro"/>
</dbReference>
<comment type="catalytic activity">
    <reaction evidence="10 11">
        <text>D-glycero-beta-D-manno-heptose 1-phosphate + ATP + H(+) = ADP-D-glycero-beta-D-manno-heptose + diphosphate</text>
        <dbReference type="Rhea" id="RHEA:27465"/>
        <dbReference type="ChEBI" id="CHEBI:15378"/>
        <dbReference type="ChEBI" id="CHEBI:30616"/>
        <dbReference type="ChEBI" id="CHEBI:33019"/>
        <dbReference type="ChEBI" id="CHEBI:59967"/>
        <dbReference type="ChEBI" id="CHEBI:61593"/>
        <dbReference type="EC" id="2.7.7.70"/>
    </reaction>
</comment>
<proteinExistence type="inferred from homology"/>
<dbReference type="OrthoDB" id="9802794at2"/>
<keyword evidence="8 11" id="KW-0511">Multifunctional enzyme</keyword>
<dbReference type="AlphaFoldDB" id="A0A3S2W8V3"/>
<comment type="subunit">
    <text evidence="11">Homodimer.</text>
</comment>
<dbReference type="RefSeq" id="WP_127765528.1">
    <property type="nucleotide sequence ID" value="NZ_SADE01000002.1"/>
</dbReference>
<name>A0A3S2W8V3_9PROT</name>
<evidence type="ECO:0000256" key="8">
    <source>
        <dbReference type="ARBA" id="ARBA00023268"/>
    </source>
</evidence>
<dbReference type="InterPro" id="IPR029056">
    <property type="entry name" value="Ribokinase-like"/>
</dbReference>
<dbReference type="UniPathway" id="UPA00356">
    <property type="reaction ID" value="UER00437"/>
</dbReference>
<dbReference type="InterPro" id="IPR011914">
    <property type="entry name" value="RfaE_dom_II"/>
</dbReference>
<gene>
    <name evidence="14" type="primary">rfaE1</name>
    <name evidence="11" type="synonym">hldE</name>
    <name evidence="14" type="ORF">EOI86_12495</name>
</gene>
<dbReference type="Proteomes" id="UP000287447">
    <property type="component" value="Unassembled WGS sequence"/>
</dbReference>
<dbReference type="NCBIfam" id="TIGR02198">
    <property type="entry name" value="rfaE_dom_I"/>
    <property type="match status" value="1"/>
</dbReference>
<dbReference type="Gene3D" id="3.40.1190.20">
    <property type="match status" value="1"/>
</dbReference>
<dbReference type="NCBIfam" id="TIGR02199">
    <property type="entry name" value="rfaE_dom_II"/>
    <property type="match status" value="1"/>
</dbReference>
<evidence type="ECO:0000256" key="1">
    <source>
        <dbReference type="ARBA" id="ARBA00002319"/>
    </source>
</evidence>
<dbReference type="EMBL" id="SADE01000002">
    <property type="protein sequence ID" value="RVU36052.1"/>
    <property type="molecule type" value="Genomic_DNA"/>
</dbReference>
<dbReference type="SUPFAM" id="SSF52374">
    <property type="entry name" value="Nucleotidylyl transferase"/>
    <property type="match status" value="1"/>
</dbReference>
<dbReference type="GO" id="GO:0033786">
    <property type="term" value="F:heptose-1-phosphate adenylyltransferase activity"/>
    <property type="evidence" value="ECO:0007669"/>
    <property type="project" value="UniProtKB-UniRule"/>
</dbReference>